<evidence type="ECO:0000313" key="2">
    <source>
        <dbReference type="Proteomes" id="UP000070352"/>
    </source>
</evidence>
<sequence>MLTYLILTAIIGYSSWTLYRSFRKWRIGKSCDSCSGCVVSGNCPVQQLKAKEVPLILNQRKI</sequence>
<organism evidence="1 2">
    <name type="scientific">Tepidibacillus decaturensis</name>
    <dbReference type="NCBI Taxonomy" id="1413211"/>
    <lineage>
        <taxon>Bacteria</taxon>
        <taxon>Bacillati</taxon>
        <taxon>Bacillota</taxon>
        <taxon>Bacilli</taxon>
        <taxon>Bacillales</taxon>
        <taxon>Bacillaceae</taxon>
        <taxon>Tepidibacillus</taxon>
    </lineage>
</organism>
<protein>
    <recommendedName>
        <fullName evidence="3">FeoB-associated Cys-rich membrane protein</fullName>
    </recommendedName>
</protein>
<accession>A0A135L5M6</accession>
<dbReference type="Proteomes" id="UP000070352">
    <property type="component" value="Unassembled WGS sequence"/>
</dbReference>
<dbReference type="RefSeq" id="WP_068725882.1">
    <property type="nucleotide sequence ID" value="NZ_LSKU01000001.1"/>
</dbReference>
<evidence type="ECO:0000313" key="1">
    <source>
        <dbReference type="EMBL" id="KXG44308.1"/>
    </source>
</evidence>
<comment type="caution">
    <text evidence="1">The sequence shown here is derived from an EMBL/GenBank/DDBJ whole genome shotgun (WGS) entry which is preliminary data.</text>
</comment>
<dbReference type="STRING" id="1413211.U473_10040"/>
<reference evidence="1 2" key="1">
    <citation type="submission" date="2016-02" db="EMBL/GenBank/DDBJ databases">
        <title>Draft Genome for Tepidibacillus decaturensis nov. sp. Strain Z9, an Anaerobic, Moderately Thermophilic and Heterotrophic Bacterium from Deep Subsurface of the Illinois Basin, USA.</title>
        <authorList>
            <person name="Dong Y."/>
            <person name="Chang J.Y."/>
            <person name="Sanford R."/>
            <person name="Fouke B.W."/>
        </authorList>
    </citation>
    <scope>NUCLEOTIDE SEQUENCE [LARGE SCALE GENOMIC DNA]</scope>
    <source>
        <strain evidence="1 2">Z9</strain>
    </source>
</reference>
<dbReference type="EMBL" id="LSKU01000001">
    <property type="protein sequence ID" value="KXG44308.1"/>
    <property type="molecule type" value="Genomic_DNA"/>
</dbReference>
<evidence type="ECO:0008006" key="3">
    <source>
        <dbReference type="Google" id="ProtNLM"/>
    </source>
</evidence>
<keyword evidence="2" id="KW-1185">Reference proteome</keyword>
<dbReference type="AlphaFoldDB" id="A0A135L5M6"/>
<gene>
    <name evidence="1" type="ORF">U473_10040</name>
</gene>
<name>A0A135L5M6_9BACI</name>
<proteinExistence type="predicted"/>